<dbReference type="EMBL" id="QBLH01001897">
    <property type="protein sequence ID" value="TGZ50721.1"/>
    <property type="molecule type" value="Genomic_DNA"/>
</dbReference>
<proteinExistence type="predicted"/>
<reference evidence="1 2" key="1">
    <citation type="journal article" date="2019" name="Philos. Trans. R. Soc. Lond., B, Biol. Sci.">
        <title>Ant behaviour and brain gene expression of defending hosts depend on the ecological success of the intruding social parasite.</title>
        <authorList>
            <person name="Kaur R."/>
            <person name="Stoldt M."/>
            <person name="Jongepier E."/>
            <person name="Feldmeyer B."/>
            <person name="Menzel F."/>
            <person name="Bornberg-Bauer E."/>
            <person name="Foitzik S."/>
        </authorList>
    </citation>
    <scope>NUCLEOTIDE SEQUENCE [LARGE SCALE GENOMIC DNA]</scope>
    <source>
        <tissue evidence="1">Whole body</tissue>
    </source>
</reference>
<protein>
    <submittedName>
        <fullName evidence="1">Uncharacterized protein</fullName>
    </submittedName>
</protein>
<sequence length="68" mass="7748">MRLPVTLIRDALRRVLAQEEVVARCQAVACHVYARRLRGSREVKKIGAGCWYLVIVAQNGISNMHKSW</sequence>
<name>A0A4S2KLZ8_9HYME</name>
<evidence type="ECO:0000313" key="2">
    <source>
        <dbReference type="Proteomes" id="UP000310200"/>
    </source>
</evidence>
<keyword evidence="2" id="KW-1185">Reference proteome</keyword>
<evidence type="ECO:0000313" key="1">
    <source>
        <dbReference type="EMBL" id="TGZ50721.1"/>
    </source>
</evidence>
<comment type="caution">
    <text evidence="1">The sequence shown here is derived from an EMBL/GenBank/DDBJ whole genome shotgun (WGS) entry which is preliminary data.</text>
</comment>
<dbReference type="AlphaFoldDB" id="A0A4S2KLZ8"/>
<organism evidence="1 2">
    <name type="scientific">Temnothorax longispinosus</name>
    <dbReference type="NCBI Taxonomy" id="300112"/>
    <lineage>
        <taxon>Eukaryota</taxon>
        <taxon>Metazoa</taxon>
        <taxon>Ecdysozoa</taxon>
        <taxon>Arthropoda</taxon>
        <taxon>Hexapoda</taxon>
        <taxon>Insecta</taxon>
        <taxon>Pterygota</taxon>
        <taxon>Neoptera</taxon>
        <taxon>Endopterygota</taxon>
        <taxon>Hymenoptera</taxon>
        <taxon>Apocrita</taxon>
        <taxon>Aculeata</taxon>
        <taxon>Formicoidea</taxon>
        <taxon>Formicidae</taxon>
        <taxon>Myrmicinae</taxon>
        <taxon>Temnothorax</taxon>
    </lineage>
</organism>
<accession>A0A4S2KLZ8</accession>
<dbReference type="Proteomes" id="UP000310200">
    <property type="component" value="Unassembled WGS sequence"/>
</dbReference>
<gene>
    <name evidence="1" type="ORF">DBV15_06927</name>
</gene>